<evidence type="ECO:0000256" key="2">
    <source>
        <dbReference type="ARBA" id="ARBA00022729"/>
    </source>
</evidence>
<feature type="disulfide bond" evidence="7">
    <location>
        <begin position="643"/>
        <end position="704"/>
    </location>
</feature>
<dbReference type="SMART" id="SM00135">
    <property type="entry name" value="LY"/>
    <property type="match status" value="7"/>
</dbReference>
<dbReference type="Gene3D" id="2.120.10.30">
    <property type="entry name" value="TolB, C-terminal domain"/>
    <property type="match status" value="2"/>
</dbReference>
<dbReference type="PROSITE" id="PS51120">
    <property type="entry name" value="LDLRB"/>
    <property type="match status" value="2"/>
</dbReference>
<evidence type="ECO:0000313" key="14">
    <source>
        <dbReference type="EMBL" id="PFX27286.1"/>
    </source>
</evidence>
<evidence type="ECO:0000256" key="3">
    <source>
        <dbReference type="ARBA" id="ARBA00022737"/>
    </source>
</evidence>
<feature type="disulfide bond" evidence="6">
    <location>
        <begin position="1145"/>
        <end position="1154"/>
    </location>
</feature>
<feature type="chain" id="PRO_5012586497" evidence="11">
    <location>
        <begin position="29"/>
        <end position="1526"/>
    </location>
</feature>
<comment type="caution">
    <text evidence="14">The sequence shown here is derived from an EMBL/GenBank/DDBJ whole genome shotgun (WGS) entry which is preliminary data.</text>
</comment>
<keyword evidence="3" id="KW-0677">Repeat</keyword>
<feature type="domain" description="SRCR" evidence="13">
    <location>
        <begin position="491"/>
        <end position="594"/>
    </location>
</feature>
<evidence type="ECO:0000259" key="12">
    <source>
        <dbReference type="PROSITE" id="PS50026"/>
    </source>
</evidence>
<evidence type="ECO:0000256" key="10">
    <source>
        <dbReference type="SAM" id="Phobius"/>
    </source>
</evidence>
<dbReference type="GO" id="GO:0016020">
    <property type="term" value="C:membrane"/>
    <property type="evidence" value="ECO:0007669"/>
    <property type="project" value="InterPro"/>
</dbReference>
<keyword evidence="4 7" id="KW-1015">Disulfide bond</keyword>
<keyword evidence="5" id="KW-0325">Glycoprotein</keyword>
<evidence type="ECO:0000256" key="5">
    <source>
        <dbReference type="ARBA" id="ARBA00023180"/>
    </source>
</evidence>
<sequence>MQQKTLYKQLCPLVLLALVVLVPRNVGGTLGCQSDPSLYFIDDHNIKCAPVNSLQESNPSFQTVVKSIAEGAGIDIDVRNRMIYWSDTTAWTINRMNLTSGEVKVIVRQNVGEVYSLAVEWESGLIYWTDFIYERIEVAKLDGSSRKTLVTQNARSPVGISVDPGSGYMVWVEHDYATRKIMRADLTGENPLELQKLFHGLPFYVIINHSDNRVYWTDIRLSFTFIGSIGINGKGFKAEKYLHPSYFPFDLAISQNTFYWADQNLHGVSWFNLQSSSSRVVNRQNLSPHDLIGVTISDSSTQPIAIQENPCVVNNGNCSDLCLLTPGRARKCACPEGVKLKNDGMTCENETAAATVPPPLPAIQVRLRPLSASAEGRGRVEILYNGVWGTVCDDYWGLDEAHVICRMLNYSGAEFAPRNAFFGRGQRTMPIHLDNIKCRGDESTIAACRHNGWGQNDCYHSEDAGVICWTDSAPPVQEPTLAPGPHPELKVQLQGGDSHYKGRVEIYLNGTWGTVCDDSWGIEEANVICRMLNFTEGAVSAQCCGFYNGYGVSEKIWLDDVHCVGNENSIAECRHGGWGKHNCRHSEDVGVVCKHAPLSTPDQMVRLADGGRESEGRVEVFHNGEWGTVCDDHWDIDDGDVVCKMLNYSRALRAPKQAFFGQGNGKIWLGNVKCRGNETGLLQCGHQGWNVDHCDHHEDASVICETEAPYLESKSFILACGFGRDLLYHVPLDNDLPEKGIPLAIKTNKPLAVTYNTKDNMAYWTERSGSILRAYLNGNSRETLLTGLTRPTAIEIDYVGHNLYVADQNGVTVSKLDGSYQTLLINLTSCHGIALDTVSGHIYFTVTGVSPRILRADMDGKNLLVLTNVSSLRGTTLDIALDKVNNRLYYSDEGNNLVKYINLTSRMHHAVLYSNPRRPVGLTLFNGTLYWTGEGTVESFSGGIYKVQTDTLNGGIVREVVDLLSYPKGIYAHDIRMKIPPVDDSHPCARNNGSCSHLCLINPTGHSCLCVGAGSCQTSVSSLVLATSSMNTVTTTSFSSATHATAKSTKIHTSVLVSPSTSSPISSSSTLSQHASFSSSMTYRLVTKLTASSTVNFPPSLVAPTATHVSLKPSQAPSDICASQNPCEDRGSCQADVVEGYKCVCLDYFFGQHCSIDISGGVVVLLINIQGNEFNKTDLKQVILQILNRQCEDPESEQCPITPSGGARRRRAIAKTTFSPEEVIVKDPKQIDEKLQVELAVVKLRLGGSAFVVSSANLSKIIQASAAEIGQRLGGKLLSATPKFPVPTTHATQSTMSGDKHMTVTQGPPKVSTTIPGTTTGQVPARPGSASANKGGDDGGVIGGVVVAALVIIILVIALAVWYFRVKIPGLPFSYKRNHDGPEPRVAAFENPGYDNAIGFATHGENLYDDLPPPVVLSPYEDFNDYGAVSNPIYSEFGADREGSVRKSNFGTSLFSSNGKDTEIGANDAKKSNESIAGNKISLGDTSWVKKNPDSKETGTNQGYEKKGQTVLVLEDSNEINKASEL</sequence>
<dbReference type="PANTHER" id="PTHR19331">
    <property type="entry name" value="SCAVENGER RECEPTOR DOMAIN-CONTAINING"/>
    <property type="match status" value="1"/>
</dbReference>
<keyword evidence="10" id="KW-0472">Membrane</keyword>
<evidence type="ECO:0000313" key="15">
    <source>
        <dbReference type="Proteomes" id="UP000225706"/>
    </source>
</evidence>
<dbReference type="PROSITE" id="PS50287">
    <property type="entry name" value="SRCR_2"/>
    <property type="match status" value="3"/>
</dbReference>
<evidence type="ECO:0000256" key="7">
    <source>
        <dbReference type="PROSITE-ProRule" id="PRU00196"/>
    </source>
</evidence>
<evidence type="ECO:0000256" key="1">
    <source>
        <dbReference type="ARBA" id="ARBA00022536"/>
    </source>
</evidence>
<evidence type="ECO:0000256" key="4">
    <source>
        <dbReference type="ARBA" id="ARBA00023157"/>
    </source>
</evidence>
<dbReference type="Pfam" id="PF00058">
    <property type="entry name" value="Ldl_recept_b"/>
    <property type="match status" value="1"/>
</dbReference>
<dbReference type="PRINTS" id="PR00258">
    <property type="entry name" value="SPERACTRCPTR"/>
</dbReference>
<evidence type="ECO:0000256" key="11">
    <source>
        <dbReference type="SAM" id="SignalP"/>
    </source>
</evidence>
<dbReference type="Pfam" id="PF14670">
    <property type="entry name" value="FXa_inhibition"/>
    <property type="match status" value="1"/>
</dbReference>
<dbReference type="FunFam" id="3.10.250.10:FF:000001">
    <property type="entry name" value="Lysyl oxidase 4 isoform X1"/>
    <property type="match status" value="1"/>
</dbReference>
<dbReference type="FunFam" id="2.120.10.30:FF:000241">
    <property type="entry name" value="Low-density lipoprotein receptor-related protein 6"/>
    <property type="match status" value="2"/>
</dbReference>
<dbReference type="InterPro" id="IPR000033">
    <property type="entry name" value="LDLR_classB_rpt"/>
</dbReference>
<evidence type="ECO:0000256" key="8">
    <source>
        <dbReference type="PROSITE-ProRule" id="PRU00461"/>
    </source>
</evidence>
<feature type="disulfide bond" evidence="7">
    <location>
        <begin position="563"/>
        <end position="573"/>
    </location>
</feature>
<evidence type="ECO:0000259" key="13">
    <source>
        <dbReference type="PROSITE" id="PS50287"/>
    </source>
</evidence>
<dbReference type="OrthoDB" id="5987039at2759"/>
<dbReference type="FunFam" id="3.10.250.10:FF:000006">
    <property type="entry name" value="neurotrypsin isoform X2"/>
    <property type="match status" value="2"/>
</dbReference>
<dbReference type="Gene3D" id="2.10.25.10">
    <property type="entry name" value="Laminin"/>
    <property type="match status" value="1"/>
</dbReference>
<dbReference type="Pfam" id="PF00530">
    <property type="entry name" value="SRCR"/>
    <property type="match status" value="3"/>
</dbReference>
<dbReference type="PANTHER" id="PTHR19331:SF465">
    <property type="entry name" value="EGG PEPTIDE SPERACT RECEPTOR"/>
    <property type="match status" value="1"/>
</dbReference>
<dbReference type="InterPro" id="IPR000742">
    <property type="entry name" value="EGF"/>
</dbReference>
<keyword evidence="2 11" id="KW-0732">Signal</keyword>
<dbReference type="InterPro" id="IPR001190">
    <property type="entry name" value="SRCR"/>
</dbReference>
<feature type="repeat" description="LDL-receptor class B" evidence="8">
    <location>
        <begin position="124"/>
        <end position="166"/>
    </location>
</feature>
<feature type="region of interest" description="Disordered" evidence="9">
    <location>
        <begin position="1484"/>
        <end position="1509"/>
    </location>
</feature>
<dbReference type="EMBL" id="LSMT01000107">
    <property type="protein sequence ID" value="PFX27286.1"/>
    <property type="molecule type" value="Genomic_DNA"/>
</dbReference>
<dbReference type="SMART" id="SM00202">
    <property type="entry name" value="SR"/>
    <property type="match status" value="3"/>
</dbReference>
<keyword evidence="10" id="KW-0812">Transmembrane</keyword>
<dbReference type="Gene3D" id="3.10.250.10">
    <property type="entry name" value="SRCR-like domain"/>
    <property type="match status" value="3"/>
</dbReference>
<dbReference type="SUPFAM" id="SSF56487">
    <property type="entry name" value="SRCR-like"/>
    <property type="match status" value="3"/>
</dbReference>
<dbReference type="SUPFAM" id="SSF63825">
    <property type="entry name" value="YWTD domain"/>
    <property type="match status" value="2"/>
</dbReference>
<dbReference type="SUPFAM" id="SSF57196">
    <property type="entry name" value="EGF/Laminin"/>
    <property type="match status" value="2"/>
</dbReference>
<feature type="compositionally biased region" description="Polar residues" evidence="9">
    <location>
        <begin position="1289"/>
        <end position="1322"/>
    </location>
</feature>
<dbReference type="InterPro" id="IPR036772">
    <property type="entry name" value="SRCR-like_dom_sf"/>
</dbReference>
<dbReference type="PROSITE" id="PS50026">
    <property type="entry name" value="EGF_3"/>
    <property type="match status" value="1"/>
</dbReference>
<dbReference type="CDD" id="cd00054">
    <property type="entry name" value="EGF_CA"/>
    <property type="match status" value="1"/>
</dbReference>
<dbReference type="STRING" id="50429.A0A2B4SD37"/>
<feature type="disulfide bond" evidence="7">
    <location>
        <begin position="674"/>
        <end position="684"/>
    </location>
</feature>
<keyword evidence="15" id="KW-1185">Reference proteome</keyword>
<feature type="disulfide bond" evidence="7">
    <location>
        <begin position="438"/>
        <end position="448"/>
    </location>
</feature>
<keyword evidence="10" id="KW-1133">Transmembrane helix</keyword>
<name>A0A2B4SD37_STYPI</name>
<feature type="domain" description="SRCR" evidence="13">
    <location>
        <begin position="365"/>
        <end position="469"/>
    </location>
</feature>
<gene>
    <name evidence="14" type="primary">DMBT1</name>
    <name evidence="14" type="ORF">AWC38_SpisGene8048</name>
</gene>
<feature type="repeat" description="LDL-receptor class B" evidence="8">
    <location>
        <begin position="81"/>
        <end position="123"/>
    </location>
</feature>
<evidence type="ECO:0000256" key="9">
    <source>
        <dbReference type="SAM" id="MobiDB-lite"/>
    </source>
</evidence>
<reference evidence="15" key="1">
    <citation type="journal article" date="2017" name="bioRxiv">
        <title>Comparative analysis of the genomes of Stylophora pistillata and Acropora digitifera provides evidence for extensive differences between species of corals.</title>
        <authorList>
            <person name="Voolstra C.R."/>
            <person name="Li Y."/>
            <person name="Liew Y.J."/>
            <person name="Baumgarten S."/>
            <person name="Zoccola D."/>
            <person name="Flot J.-F."/>
            <person name="Tambutte S."/>
            <person name="Allemand D."/>
            <person name="Aranda M."/>
        </authorList>
    </citation>
    <scope>NUCLEOTIDE SEQUENCE [LARGE SCALE GENOMIC DNA]</scope>
</reference>
<dbReference type="SMART" id="SM00181">
    <property type="entry name" value="EGF"/>
    <property type="match status" value="3"/>
</dbReference>
<feature type="signal peptide" evidence="11">
    <location>
        <begin position="1"/>
        <end position="28"/>
    </location>
</feature>
<comment type="caution">
    <text evidence="7">Lacks conserved residue(s) required for the propagation of feature annotation.</text>
</comment>
<feature type="disulfide bond" evidence="7">
    <location>
        <begin position="630"/>
        <end position="694"/>
    </location>
</feature>
<feature type="domain" description="EGF-like" evidence="12">
    <location>
        <begin position="1117"/>
        <end position="1155"/>
    </location>
</feature>
<feature type="transmembrane region" description="Helical" evidence="10">
    <location>
        <begin position="1341"/>
        <end position="1364"/>
    </location>
</feature>
<dbReference type="Proteomes" id="UP000225706">
    <property type="component" value="Unassembled WGS sequence"/>
</dbReference>
<feature type="domain" description="SRCR" evidence="13">
    <location>
        <begin position="605"/>
        <end position="705"/>
    </location>
</feature>
<feature type="region of interest" description="Disordered" evidence="9">
    <location>
        <begin position="1284"/>
        <end position="1335"/>
    </location>
</feature>
<keyword evidence="1 6" id="KW-0245">EGF-like domain</keyword>
<evidence type="ECO:0000256" key="6">
    <source>
        <dbReference type="PROSITE-ProRule" id="PRU00076"/>
    </source>
</evidence>
<organism evidence="14 15">
    <name type="scientific">Stylophora pistillata</name>
    <name type="common">Smooth cauliflower coral</name>
    <dbReference type="NCBI Taxonomy" id="50429"/>
    <lineage>
        <taxon>Eukaryota</taxon>
        <taxon>Metazoa</taxon>
        <taxon>Cnidaria</taxon>
        <taxon>Anthozoa</taxon>
        <taxon>Hexacorallia</taxon>
        <taxon>Scleractinia</taxon>
        <taxon>Astrocoeniina</taxon>
        <taxon>Pocilloporidae</taxon>
        <taxon>Stylophora</taxon>
    </lineage>
</organism>
<proteinExistence type="predicted"/>
<dbReference type="InterPro" id="IPR011042">
    <property type="entry name" value="6-blade_b-propeller_TolB-like"/>
</dbReference>
<accession>A0A2B4SD37</accession>
<dbReference type="PROSITE" id="PS00022">
    <property type="entry name" value="EGF_1"/>
    <property type="match status" value="1"/>
</dbReference>
<protein>
    <submittedName>
        <fullName evidence="14">Deleted in malignant brain tumors 1 protein</fullName>
    </submittedName>
</protein>